<evidence type="ECO:0000313" key="9">
    <source>
        <dbReference type="EMBL" id="ACR78768.1"/>
    </source>
</evidence>
<reference evidence="9 10" key="2">
    <citation type="journal article" date="2011" name="J. Bacteriol.">
        <title>Genome Sequence of Kosmotoga olearia Strain TBF 19.5.1, a Thermophilic Bacterium with a Wide Growth Temperature Range, Isolated from the Troll B Oil Platform in the North Sea.</title>
        <authorList>
            <person name="Swithers K.S."/>
            <person name="Dipippo J.L."/>
            <person name="Bruce D.C."/>
            <person name="Detter C."/>
            <person name="Tapia R."/>
            <person name="Han S."/>
            <person name="Goodwin L.A."/>
            <person name="Han J."/>
            <person name="Woyke T."/>
            <person name="Pitluck S."/>
            <person name="Pennacchio L."/>
            <person name="Nolan M."/>
            <person name="Mikhailova N."/>
            <person name="Land M.L."/>
            <person name="Nesbo C.L."/>
            <person name="Gogarten J.P."/>
            <person name="Noll K.M."/>
        </authorList>
    </citation>
    <scope>NUCLEOTIDE SEQUENCE [LARGE SCALE GENOMIC DNA]</scope>
    <source>
        <strain evidence="10">ATCC BAA-1733 / DSM 21960 / TBF 19.5.1</strain>
    </source>
</reference>
<dbReference type="Gene3D" id="3.40.630.10">
    <property type="entry name" value="Zn peptidases"/>
    <property type="match status" value="1"/>
</dbReference>
<evidence type="ECO:0000256" key="3">
    <source>
        <dbReference type="ARBA" id="ARBA00022670"/>
    </source>
</evidence>
<dbReference type="SUPFAM" id="SSF101821">
    <property type="entry name" value="Aminopeptidase/glucanase lid domain"/>
    <property type="match status" value="1"/>
</dbReference>
<keyword evidence="5" id="KW-0378">Hydrolase</keyword>
<feature type="active site" description="Proton acceptor" evidence="7">
    <location>
        <position position="203"/>
    </location>
</feature>
<evidence type="ECO:0000256" key="7">
    <source>
        <dbReference type="PIRSR" id="PIRSR001123-1"/>
    </source>
</evidence>
<dbReference type="Proteomes" id="UP000002382">
    <property type="component" value="Chromosome"/>
</dbReference>
<gene>
    <name evidence="9" type="ordered locus">Kole_0039</name>
</gene>
<dbReference type="InterPro" id="IPR023367">
    <property type="entry name" value="Peptidase_M42_dom2"/>
</dbReference>
<evidence type="ECO:0000313" key="10">
    <source>
        <dbReference type="Proteomes" id="UP000002382"/>
    </source>
</evidence>
<dbReference type="eggNOG" id="COG1363">
    <property type="taxonomic scope" value="Bacteria"/>
</dbReference>
<evidence type="ECO:0000256" key="2">
    <source>
        <dbReference type="ARBA" id="ARBA00022438"/>
    </source>
</evidence>
<evidence type="ECO:0000256" key="4">
    <source>
        <dbReference type="ARBA" id="ARBA00022723"/>
    </source>
</evidence>
<comment type="cofactor">
    <cofactor evidence="8">
        <name>a divalent metal cation</name>
        <dbReference type="ChEBI" id="CHEBI:60240"/>
    </cofactor>
    <text evidence="8">Binds 2 divalent metal cations per subunit.</text>
</comment>
<keyword evidence="4 8" id="KW-0479">Metal-binding</keyword>
<dbReference type="InterPro" id="IPR008007">
    <property type="entry name" value="Peptidase_M42"/>
</dbReference>
<organism evidence="9 10">
    <name type="scientific">Kosmotoga olearia (strain ATCC BAA-1733 / DSM 21960 / TBF 19.5.1)</name>
    <dbReference type="NCBI Taxonomy" id="521045"/>
    <lineage>
        <taxon>Bacteria</taxon>
        <taxon>Thermotogati</taxon>
        <taxon>Thermotogota</taxon>
        <taxon>Thermotogae</taxon>
        <taxon>Kosmotogales</taxon>
        <taxon>Kosmotogaceae</taxon>
        <taxon>Kosmotoga</taxon>
    </lineage>
</organism>
<dbReference type="PIRSF" id="PIRSF001123">
    <property type="entry name" value="PepA_GA"/>
    <property type="match status" value="1"/>
</dbReference>
<feature type="binding site" evidence="8">
    <location>
        <position position="171"/>
    </location>
    <ligand>
        <name>Zn(2+)</name>
        <dbReference type="ChEBI" id="CHEBI:29105"/>
        <label>1</label>
    </ligand>
</feature>
<dbReference type="Gene3D" id="2.40.30.40">
    <property type="entry name" value="Peptidase M42, domain 2"/>
    <property type="match status" value="1"/>
</dbReference>
<sequence>MKLERLKELSELPGISGFEEKVADYIEEKIKDKVDKYWRDNVGNLIALKKGKGNGKKLMLLAHMDEVGLMVKRVNEDGTLAIRAVGGLAPRVLIGKKVLVGPDLIPGVIGFDAIHIQEPATVLKSPSYDSLSVYLGVSSKDEVKNVRIGDPVFFSTKYEEVGNYAIGKAFDDRSGCEVLLSVLDDILENPVDYDIYFAWVVQEEVGLRGSGVAAAQIKPDAALVFENTTAGDNPEMPESRWSTRLGEGPALTFAHSGLVLDRKIFETIVDTAKRYDIPFQYKSRTVGGTDAARLARTLRGIPSGVISTPSRYIHSPVSVIDINDFLKVVKLAKILVREGKVLSE</sequence>
<evidence type="ECO:0000256" key="5">
    <source>
        <dbReference type="ARBA" id="ARBA00022801"/>
    </source>
</evidence>
<dbReference type="GO" id="GO:0046872">
    <property type="term" value="F:metal ion binding"/>
    <property type="evidence" value="ECO:0007669"/>
    <property type="project" value="UniProtKB-UniRule"/>
</dbReference>
<keyword evidence="10" id="KW-1185">Reference proteome</keyword>
<keyword evidence="3" id="KW-0645">Protease</keyword>
<feature type="binding site" evidence="8">
    <location>
        <position position="314"/>
    </location>
    <ligand>
        <name>Zn(2+)</name>
        <dbReference type="ChEBI" id="CHEBI:29105"/>
        <label>2</label>
    </ligand>
</feature>
<feature type="binding site" evidence="8">
    <location>
        <position position="204"/>
    </location>
    <ligand>
        <name>Zn(2+)</name>
        <dbReference type="ChEBI" id="CHEBI:29105"/>
        <label>2</label>
    </ligand>
</feature>
<dbReference type="SUPFAM" id="SSF53187">
    <property type="entry name" value="Zn-dependent exopeptidases"/>
    <property type="match status" value="1"/>
</dbReference>
<dbReference type="Pfam" id="PF05343">
    <property type="entry name" value="Peptidase_M42"/>
    <property type="match status" value="1"/>
</dbReference>
<evidence type="ECO:0000256" key="6">
    <source>
        <dbReference type="PIRNR" id="PIRNR001123"/>
    </source>
</evidence>
<dbReference type="EMBL" id="CP001634">
    <property type="protein sequence ID" value="ACR78768.1"/>
    <property type="molecule type" value="Genomic_DNA"/>
</dbReference>
<dbReference type="AlphaFoldDB" id="C5CHC9"/>
<accession>C5CHC9</accession>
<dbReference type="PANTHER" id="PTHR32481">
    <property type="entry name" value="AMINOPEPTIDASE"/>
    <property type="match status" value="1"/>
</dbReference>
<dbReference type="HOGENOM" id="CLU_047249_1_0_0"/>
<feature type="binding site" evidence="8">
    <location>
        <position position="63"/>
    </location>
    <ligand>
        <name>Zn(2+)</name>
        <dbReference type="ChEBI" id="CHEBI:29105"/>
        <label>1</label>
    </ligand>
</feature>
<feature type="binding site" evidence="8">
    <location>
        <position position="171"/>
    </location>
    <ligand>
        <name>Zn(2+)</name>
        <dbReference type="ChEBI" id="CHEBI:29105"/>
        <label>2</label>
    </ligand>
</feature>
<dbReference type="PANTHER" id="PTHR32481:SF5">
    <property type="entry name" value="ENDOGLUCANASE"/>
    <property type="match status" value="1"/>
</dbReference>
<dbReference type="InterPro" id="IPR051464">
    <property type="entry name" value="Peptidase_M42_aminopept"/>
</dbReference>
<comment type="similarity">
    <text evidence="1 6">Belongs to the peptidase M42 family.</text>
</comment>
<dbReference type="STRING" id="521045.Kole_0039"/>
<dbReference type="GO" id="GO:0006508">
    <property type="term" value="P:proteolysis"/>
    <property type="evidence" value="ECO:0007669"/>
    <property type="project" value="UniProtKB-KW"/>
</dbReference>
<dbReference type="RefSeq" id="WP_012744556.1">
    <property type="nucleotide sequence ID" value="NC_012785.1"/>
</dbReference>
<dbReference type="OrthoDB" id="48055at2"/>
<keyword evidence="2" id="KW-0031">Aminopeptidase</keyword>
<feature type="binding site" evidence="8">
    <location>
        <position position="226"/>
    </location>
    <ligand>
        <name>Zn(2+)</name>
        <dbReference type="ChEBI" id="CHEBI:29105"/>
        <label>1</label>
    </ligand>
</feature>
<protein>
    <submittedName>
        <fullName evidence="9">Peptidase M42 family protein</fullName>
    </submittedName>
</protein>
<proteinExistence type="inferred from homology"/>
<dbReference type="KEGG" id="kol:Kole_0039"/>
<dbReference type="GO" id="GO:0004177">
    <property type="term" value="F:aminopeptidase activity"/>
    <property type="evidence" value="ECO:0007669"/>
    <property type="project" value="UniProtKB-UniRule"/>
</dbReference>
<name>C5CHC9_KOSOT</name>
<reference evidence="9 10" key="1">
    <citation type="submission" date="2009-06" db="EMBL/GenBank/DDBJ databases">
        <title>Complete sequence of Thermotogales bacterium TBF 19.5.1.</title>
        <authorList>
            <consortium name="US DOE Joint Genome Institute"/>
            <person name="Lucas S."/>
            <person name="Copeland A."/>
            <person name="Lapidus A."/>
            <person name="Glavina del Rio T."/>
            <person name="Tice H."/>
            <person name="Bruce D."/>
            <person name="Goodwin L."/>
            <person name="Pitluck S."/>
            <person name="Chertkov O."/>
            <person name="Brettin T."/>
            <person name="Detter J.C."/>
            <person name="Han C."/>
            <person name="Schmutz J."/>
            <person name="Larimer F."/>
            <person name="Land M."/>
            <person name="Hauser L."/>
            <person name="Kyrpides N."/>
            <person name="Ovchinnikova G."/>
            <person name="Noll K."/>
        </authorList>
    </citation>
    <scope>NUCLEOTIDE SEQUENCE [LARGE SCALE GENOMIC DNA]</scope>
    <source>
        <strain evidence="10">ATCC BAA-1733 / DSM 21960 / TBF 19.5.1</strain>
    </source>
</reference>
<evidence type="ECO:0000256" key="1">
    <source>
        <dbReference type="ARBA" id="ARBA00006272"/>
    </source>
</evidence>
<evidence type="ECO:0000256" key="8">
    <source>
        <dbReference type="PIRSR" id="PIRSR001123-2"/>
    </source>
</evidence>